<comment type="caution">
    <text evidence="3">The sequence shown here is derived from an EMBL/GenBank/DDBJ whole genome shotgun (WGS) entry which is preliminary data.</text>
</comment>
<keyword evidence="2" id="KW-0732">Signal</keyword>
<feature type="signal peptide" evidence="2">
    <location>
        <begin position="1"/>
        <end position="20"/>
    </location>
</feature>
<evidence type="ECO:0008006" key="5">
    <source>
        <dbReference type="Google" id="ProtNLM"/>
    </source>
</evidence>
<proteinExistence type="predicted"/>
<dbReference type="Gene3D" id="2.60.40.420">
    <property type="entry name" value="Cupredoxins - blue copper proteins"/>
    <property type="match status" value="1"/>
</dbReference>
<dbReference type="CDD" id="cd00920">
    <property type="entry name" value="Cupredoxin"/>
    <property type="match status" value="1"/>
</dbReference>
<dbReference type="InterPro" id="IPR008972">
    <property type="entry name" value="Cupredoxin"/>
</dbReference>
<reference evidence="3" key="1">
    <citation type="submission" date="2020-11" db="EMBL/GenBank/DDBJ databases">
        <authorList>
            <consortium name="DOE Joint Genome Institute"/>
            <person name="Ahrendt S."/>
            <person name="Riley R."/>
            <person name="Andreopoulos W."/>
            <person name="Labutti K."/>
            <person name="Pangilinan J."/>
            <person name="Ruiz-Duenas F.J."/>
            <person name="Barrasa J.M."/>
            <person name="Sanchez-Garcia M."/>
            <person name="Camarero S."/>
            <person name="Miyauchi S."/>
            <person name="Serrano A."/>
            <person name="Linde D."/>
            <person name="Babiker R."/>
            <person name="Drula E."/>
            <person name="Ayuso-Fernandez I."/>
            <person name="Pacheco R."/>
            <person name="Padilla G."/>
            <person name="Ferreira P."/>
            <person name="Barriuso J."/>
            <person name="Kellner H."/>
            <person name="Castanera R."/>
            <person name="Alfaro M."/>
            <person name="Ramirez L."/>
            <person name="Pisabarro A.G."/>
            <person name="Kuo A."/>
            <person name="Tritt A."/>
            <person name="Lipzen A."/>
            <person name="He G."/>
            <person name="Yan M."/>
            <person name="Ng V."/>
            <person name="Cullen D."/>
            <person name="Martin F."/>
            <person name="Rosso M.-N."/>
            <person name="Henrissat B."/>
            <person name="Hibbett D."/>
            <person name="Martinez A.T."/>
            <person name="Grigoriev I.V."/>
        </authorList>
    </citation>
    <scope>NUCLEOTIDE SEQUENCE</scope>
    <source>
        <strain evidence="3">CIRM-BRFM 674</strain>
    </source>
</reference>
<evidence type="ECO:0000313" key="3">
    <source>
        <dbReference type="EMBL" id="KAF9481216.1"/>
    </source>
</evidence>
<dbReference type="Proteomes" id="UP000807469">
    <property type="component" value="Unassembled WGS sequence"/>
</dbReference>
<dbReference type="SUPFAM" id="SSF49503">
    <property type="entry name" value="Cupredoxins"/>
    <property type="match status" value="1"/>
</dbReference>
<dbReference type="OrthoDB" id="1921208at2759"/>
<name>A0A9P5Z873_9AGAR</name>
<feature type="region of interest" description="Disordered" evidence="1">
    <location>
        <begin position="144"/>
        <end position="176"/>
    </location>
</feature>
<evidence type="ECO:0000256" key="2">
    <source>
        <dbReference type="SAM" id="SignalP"/>
    </source>
</evidence>
<accession>A0A9P5Z873</accession>
<dbReference type="EMBL" id="MU155182">
    <property type="protein sequence ID" value="KAF9481216.1"/>
    <property type="molecule type" value="Genomic_DNA"/>
</dbReference>
<keyword evidence="4" id="KW-1185">Reference proteome</keyword>
<evidence type="ECO:0000313" key="4">
    <source>
        <dbReference type="Proteomes" id="UP000807469"/>
    </source>
</evidence>
<dbReference type="PANTHER" id="PTHR34883">
    <property type="entry name" value="SERINE-RICH PROTEIN, PUTATIVE-RELATED-RELATED"/>
    <property type="match status" value="1"/>
</dbReference>
<evidence type="ECO:0000256" key="1">
    <source>
        <dbReference type="SAM" id="MobiDB-lite"/>
    </source>
</evidence>
<gene>
    <name evidence="3" type="ORF">BDN70DRAFT_876691</name>
</gene>
<organism evidence="3 4">
    <name type="scientific">Pholiota conissans</name>
    <dbReference type="NCBI Taxonomy" id="109636"/>
    <lineage>
        <taxon>Eukaryota</taxon>
        <taxon>Fungi</taxon>
        <taxon>Dikarya</taxon>
        <taxon>Basidiomycota</taxon>
        <taxon>Agaricomycotina</taxon>
        <taxon>Agaricomycetes</taxon>
        <taxon>Agaricomycetidae</taxon>
        <taxon>Agaricales</taxon>
        <taxon>Agaricineae</taxon>
        <taxon>Strophariaceae</taxon>
        <taxon>Pholiota</taxon>
    </lineage>
</organism>
<sequence length="203" mass="20403">MHFFPSAVLAVSALVSVASATNHSVTIGQDSKLTFEPNTLTGVQSGDFVSFKFVSKNHTVTQSTFAAPCIAKDGGVNSGYTPVAADATAFPEWTIQIDNASTPLWFFCEQGAHCKAGMVFAINPTADKSFATFLATATGAASNTTTTTNGTTTGTTGTGSTTTTSDNTTTSGTPAAGSGALTLSARTASSLLAGVGIAVALVL</sequence>
<dbReference type="PANTHER" id="PTHR34883:SF15">
    <property type="entry name" value="EXTRACELLULAR SERINE-RICH PROTEIN"/>
    <property type="match status" value="1"/>
</dbReference>
<dbReference type="AlphaFoldDB" id="A0A9P5Z873"/>
<protein>
    <recommendedName>
        <fullName evidence="5">Phytocyanin domain-containing protein</fullName>
    </recommendedName>
</protein>
<feature type="chain" id="PRO_5040393725" description="Phytocyanin domain-containing protein" evidence="2">
    <location>
        <begin position="21"/>
        <end position="203"/>
    </location>
</feature>
<dbReference type="InterPro" id="IPR052953">
    <property type="entry name" value="Ser-rich/MCO-related"/>
</dbReference>